<protein>
    <submittedName>
        <fullName evidence="2">Uncharacterized protein</fullName>
    </submittedName>
</protein>
<name>I3C9G9_9FLAO</name>
<accession>I3C9G9</accession>
<gene>
    <name evidence="2" type="ORF">JoomaDRAFT_3317</name>
</gene>
<dbReference type="EMBL" id="JH651379">
    <property type="protein sequence ID" value="EIJ40262.1"/>
    <property type="molecule type" value="Genomic_DNA"/>
</dbReference>
<feature type="transmembrane region" description="Helical" evidence="1">
    <location>
        <begin position="7"/>
        <end position="26"/>
    </location>
</feature>
<keyword evidence="1" id="KW-0472">Membrane</keyword>
<keyword evidence="1" id="KW-1133">Transmembrane helix</keyword>
<feature type="transmembrane region" description="Helical" evidence="1">
    <location>
        <begin position="32"/>
        <end position="51"/>
    </location>
</feature>
<keyword evidence="1" id="KW-0812">Transmembrane</keyword>
<dbReference type="STRING" id="926559.JoomaDRAFT_3317"/>
<evidence type="ECO:0000256" key="1">
    <source>
        <dbReference type="SAM" id="Phobius"/>
    </source>
</evidence>
<proteinExistence type="predicted"/>
<dbReference type="Proteomes" id="UP000004690">
    <property type="component" value="Unassembled WGS sequence"/>
</dbReference>
<dbReference type="HOGENOM" id="CLU_1747185_0_0_10"/>
<reference evidence="2 3" key="1">
    <citation type="submission" date="2012-02" db="EMBL/GenBank/DDBJ databases">
        <title>Improved High-Quality Draft genome of Joostella marina DSM 19592.</title>
        <authorList>
            <consortium name="US DOE Joint Genome Institute (JGI-PGF)"/>
            <person name="Lucas S."/>
            <person name="Copeland A."/>
            <person name="Lapidus A."/>
            <person name="Bruce D."/>
            <person name="Goodwin L."/>
            <person name="Pitluck S."/>
            <person name="Peters L."/>
            <person name="Chertkov O."/>
            <person name="Ovchinnikova G."/>
            <person name="Kyrpides N."/>
            <person name="Mavromatis K."/>
            <person name="Detter J.C."/>
            <person name="Han C."/>
            <person name="Land M."/>
            <person name="Hauser L."/>
            <person name="Markowitz V."/>
            <person name="Cheng J.-F."/>
            <person name="Hugenholtz P."/>
            <person name="Woyke T."/>
            <person name="Wu D."/>
            <person name="Tindall B."/>
            <person name="Brambilla E."/>
            <person name="Klenk H.-P."/>
            <person name="Eisen J.A."/>
        </authorList>
    </citation>
    <scope>NUCLEOTIDE SEQUENCE [LARGE SCALE GENOMIC DNA]</scope>
    <source>
        <strain evidence="2 3">DSM 19592</strain>
    </source>
</reference>
<evidence type="ECO:0000313" key="2">
    <source>
        <dbReference type="EMBL" id="EIJ40262.1"/>
    </source>
</evidence>
<dbReference type="AlphaFoldDB" id="I3C9G9"/>
<organism evidence="2 3">
    <name type="scientific">Galbibacter orientalis DSM 19592</name>
    <dbReference type="NCBI Taxonomy" id="926559"/>
    <lineage>
        <taxon>Bacteria</taxon>
        <taxon>Pseudomonadati</taxon>
        <taxon>Bacteroidota</taxon>
        <taxon>Flavobacteriia</taxon>
        <taxon>Flavobacteriales</taxon>
        <taxon>Flavobacteriaceae</taxon>
        <taxon>Galbibacter</taxon>
    </lineage>
</organism>
<evidence type="ECO:0000313" key="3">
    <source>
        <dbReference type="Proteomes" id="UP000004690"/>
    </source>
</evidence>
<sequence length="149" mass="17303">MFINMNFLTIILIYKLIFAIVMLKGYKIKFEAHYFVLILLSILLLSSPCSARNSMQDFAGLEKTSTLNKSKTAQTFNRCVAISKHYKEGRSKVKRVQIALTKLYFSKFSMITFSARNQNGKFDSSILYCYNHLGVPMYILYENMQTYLI</sequence>
<keyword evidence="3" id="KW-1185">Reference proteome</keyword>